<evidence type="ECO:0000313" key="1">
    <source>
        <dbReference type="EMBL" id="GBG36329.1"/>
    </source>
</evidence>
<proteinExistence type="predicted"/>
<reference evidence="1" key="1">
    <citation type="journal article" date="2018" name="Genome Announc.">
        <title>Draft Genome Sequence of Mycobacterium montefiorense Isolated from Japanese Black Salamander (Hynobius nigrescens).</title>
        <authorList>
            <person name="Fukano H."/>
            <person name="Yoshida M."/>
            <person name="Shimizu A."/>
            <person name="Iwao H."/>
            <person name="Katayama Y."/>
            <person name="Omatsu T."/>
            <person name="Mizutani T."/>
            <person name="Kurata O."/>
            <person name="Wada S."/>
            <person name="Hoshino Y."/>
        </authorList>
    </citation>
    <scope>NUCLEOTIDE SEQUENCE</scope>
    <source>
        <strain evidence="1">BS</strain>
    </source>
</reference>
<dbReference type="EMBL" id="BQYH01000046">
    <property type="protein sequence ID" value="GKU74361.1"/>
    <property type="molecule type" value="Genomic_DNA"/>
</dbReference>
<organism evidence="2 4">
    <name type="scientific">Mycobacterium montefiorense</name>
    <dbReference type="NCBI Taxonomy" id="154654"/>
    <lineage>
        <taxon>Bacteria</taxon>
        <taxon>Bacillati</taxon>
        <taxon>Actinomycetota</taxon>
        <taxon>Actinomycetes</taxon>
        <taxon>Mycobacteriales</taxon>
        <taxon>Mycobacteriaceae</taxon>
        <taxon>Mycobacterium</taxon>
        <taxon>Mycobacterium simiae complex</taxon>
    </lineage>
</organism>
<evidence type="ECO:0000313" key="4">
    <source>
        <dbReference type="Proteomes" id="UP001139505"/>
    </source>
</evidence>
<protein>
    <submittedName>
        <fullName evidence="2">Uncharacterized protein</fullName>
    </submittedName>
</protein>
<reference evidence="3" key="2">
    <citation type="submission" date="2018-04" db="EMBL/GenBank/DDBJ databases">
        <title>Draft genome sequence of Mycobacterium montefiorense isolated from Japanese black salamander.</title>
        <authorList>
            <person name="Fukano H."/>
            <person name="Yoshida M."/>
            <person name="Shimizu A."/>
            <person name="Iwao H."/>
            <person name="Kurata O."/>
            <person name="Katayama Y."/>
            <person name="Omatsu T."/>
            <person name="Mizutani T."/>
            <person name="Wada S."/>
            <person name="Hoshino Y."/>
        </authorList>
    </citation>
    <scope>NUCLEOTIDE SEQUENCE [LARGE SCALE GENOMIC DNA]</scope>
    <source>
        <strain evidence="3">BS</strain>
    </source>
</reference>
<evidence type="ECO:0000313" key="3">
    <source>
        <dbReference type="Proteomes" id="UP000245060"/>
    </source>
</evidence>
<dbReference type="EMBL" id="BFCH01000002">
    <property type="protein sequence ID" value="GBG36329.1"/>
    <property type="molecule type" value="Genomic_DNA"/>
</dbReference>
<dbReference type="Proteomes" id="UP000245060">
    <property type="component" value="Unassembled WGS sequence"/>
</dbReference>
<dbReference type="AlphaFoldDB" id="A0AA37UXS1"/>
<reference evidence="2" key="3">
    <citation type="journal article" date="2022" name="Microbiol. Resour. Announc.">
        <title>Draft Genome Sequences of Eight Mycobacterium montefiorense Strains Isolated from Salamanders in Captivity.</title>
        <authorList>
            <person name="Komine T."/>
            <person name="Ihara H."/>
            <person name="Fukano H."/>
            <person name="Hoshino Y."/>
            <person name="Kurata O."/>
            <person name="Wada S."/>
        </authorList>
    </citation>
    <scope>NUCLEOTIDE SEQUENCE</scope>
    <source>
        <strain evidence="2">NJB18185</strain>
    </source>
</reference>
<comment type="caution">
    <text evidence="2">The sequence shown here is derived from an EMBL/GenBank/DDBJ whole genome shotgun (WGS) entry which is preliminary data.</text>
</comment>
<sequence length="60" mass="5980">MVAVNISVSVSSIKFPLGRAGSQLGVVMLGGDGRATDCYSDTPSGGGTYGAAVLKSMLTQ</sequence>
<evidence type="ECO:0000313" key="2">
    <source>
        <dbReference type="EMBL" id="GKU74361.1"/>
    </source>
</evidence>
<reference evidence="2" key="4">
    <citation type="submission" date="2022-04" db="EMBL/GenBank/DDBJ databases">
        <authorList>
            <person name="Komine T."/>
            <person name="Fukano H."/>
            <person name="Wada S."/>
        </authorList>
    </citation>
    <scope>NUCLEOTIDE SEQUENCE</scope>
    <source>
        <strain evidence="2">NJB18185</strain>
    </source>
</reference>
<name>A0AA37UXS1_9MYCO</name>
<dbReference type="Proteomes" id="UP001139505">
    <property type="component" value="Unassembled WGS sequence"/>
</dbReference>
<accession>A0AA37UXS1</accession>
<keyword evidence="3" id="KW-1185">Reference proteome</keyword>
<gene>
    <name evidence="1" type="ORF">MmonteBS_07010</name>
    <name evidence="2" type="ORF">NJB18185_41320</name>
</gene>